<evidence type="ECO:0000313" key="2">
    <source>
        <dbReference type="Proteomes" id="UP001551695"/>
    </source>
</evidence>
<dbReference type="EMBL" id="JBFAKC010000022">
    <property type="protein sequence ID" value="MEV0712545.1"/>
    <property type="molecule type" value="Genomic_DNA"/>
</dbReference>
<gene>
    <name evidence="1" type="ORF">AB0I48_33810</name>
</gene>
<dbReference type="Proteomes" id="UP001551695">
    <property type="component" value="Unassembled WGS sequence"/>
</dbReference>
<keyword evidence="2" id="KW-1185">Reference proteome</keyword>
<sequence length="128" mass="15138">MADRIERHEHAEIRWAAWDLTFWPDFRVEWMEVSGHRELFRHIVRHPDSPPVRWGSVAELTPWSCTVNEFHDSPFVPADHVDGFGTVDDVAFFRAIDPESGENRVHRVRFDWQLLQSVEPSPDHAWKL</sequence>
<reference evidence="1 2" key="1">
    <citation type="submission" date="2024-06" db="EMBL/GenBank/DDBJ databases">
        <title>The Natural Products Discovery Center: Release of the First 8490 Sequenced Strains for Exploring Actinobacteria Biosynthetic Diversity.</title>
        <authorList>
            <person name="Kalkreuter E."/>
            <person name="Kautsar S.A."/>
            <person name="Yang D."/>
            <person name="Bader C.D."/>
            <person name="Teijaro C.N."/>
            <person name="Fluegel L."/>
            <person name="Davis C.M."/>
            <person name="Simpson J.R."/>
            <person name="Lauterbach L."/>
            <person name="Steele A.D."/>
            <person name="Gui C."/>
            <person name="Meng S."/>
            <person name="Li G."/>
            <person name="Viehrig K."/>
            <person name="Ye F."/>
            <person name="Su P."/>
            <person name="Kiefer A.F."/>
            <person name="Nichols A."/>
            <person name="Cepeda A.J."/>
            <person name="Yan W."/>
            <person name="Fan B."/>
            <person name="Jiang Y."/>
            <person name="Adhikari A."/>
            <person name="Zheng C.-J."/>
            <person name="Schuster L."/>
            <person name="Cowan T.M."/>
            <person name="Smanski M.J."/>
            <person name="Chevrette M.G."/>
            <person name="De Carvalho L.P.S."/>
            <person name="Shen B."/>
        </authorList>
    </citation>
    <scope>NUCLEOTIDE SEQUENCE [LARGE SCALE GENOMIC DNA]</scope>
    <source>
        <strain evidence="1 2">NPDC050403</strain>
    </source>
</reference>
<protein>
    <submittedName>
        <fullName evidence="1">Uncharacterized protein</fullName>
    </submittedName>
</protein>
<organism evidence="1 2">
    <name type="scientific">Nocardia aurea</name>
    <dbReference type="NCBI Taxonomy" id="2144174"/>
    <lineage>
        <taxon>Bacteria</taxon>
        <taxon>Bacillati</taxon>
        <taxon>Actinomycetota</taxon>
        <taxon>Actinomycetes</taxon>
        <taxon>Mycobacteriales</taxon>
        <taxon>Nocardiaceae</taxon>
        <taxon>Nocardia</taxon>
    </lineage>
</organism>
<accession>A0ABV3G4I6</accession>
<proteinExistence type="predicted"/>
<comment type="caution">
    <text evidence="1">The sequence shown here is derived from an EMBL/GenBank/DDBJ whole genome shotgun (WGS) entry which is preliminary data.</text>
</comment>
<dbReference type="RefSeq" id="WP_357789625.1">
    <property type="nucleotide sequence ID" value="NZ_JBFAKC010000022.1"/>
</dbReference>
<evidence type="ECO:0000313" key="1">
    <source>
        <dbReference type="EMBL" id="MEV0712545.1"/>
    </source>
</evidence>
<name>A0ABV3G4I6_9NOCA</name>